<sequence>MPPGTLSLKQRLSALSLSTSSPSAYDTDNSDSSFRATLRRKAQAHAPWLRKESESFRGPPAAGDIERVQQVLPRMIFQAGVDYEVVLNASALPDPNEVSYDLLLSRILAYLDLYVEADYTVVFFASGNKHTPGWNWVWKAYRSLSRKYRKNLKQLYIVHSSWFSKMLFSLAGAIISPKFFSKIVYVSTLSELAYYVPLTQIDIPAGVYKENLKYEDRITLPIPTRSNVFGVALEDLMGYEGEKGGLPRVVRDCIAYLHQAGLLEEGIFRRSPSSALLRAAQDAYDRGNVVSLETFGDPNLAAVLLKKFLRDLPEPIFPESLYPIIAACPPVTNDPNDMNSIMYLRDTLLPSLAPCAFIVLSHILQLMYDVAQRSDVNKMGDYNLAIVLTPNLVKGSNPMRDVAVCAVAGVPAIPNANTASPNLQEGRTTLGTIIALCIRRYYEIFDELHDPAEPVGSPSGSSHGHSQPSFLSSQMSSLSPLSTPSEASYVIHDPTDDDLDDDDLDMPPSAGYSHRRGNSSHLQRQQQQSLQNGSGVGSPPSAWSVAGGAATSSGKRHRTTPSAGTAQTIIADSKSIQGQGGVPTHGRAKSLVSVEKGSGLPGHRKGTISIGRGTKKTSGAVVEAMGVTAEGFFSPTERGTPSPSPVDEANARFAVKVTERLVREWLVLGPADYLSNSSTHIPCFAVQVFVFNFSYLSCFNHLPVCCI</sequence>
<dbReference type="STRING" id="71717.A0A4Y7U114"/>
<accession>A0A4Y7U114</accession>
<dbReference type="InterPro" id="IPR036865">
    <property type="entry name" value="CRAL-TRIO_dom_sf"/>
</dbReference>
<feature type="compositionally biased region" description="Low complexity" evidence="1">
    <location>
        <begin position="519"/>
        <end position="533"/>
    </location>
</feature>
<dbReference type="SMART" id="SM00324">
    <property type="entry name" value="RhoGAP"/>
    <property type="match status" value="1"/>
</dbReference>
<evidence type="ECO:0000313" key="4">
    <source>
        <dbReference type="Proteomes" id="UP000298030"/>
    </source>
</evidence>
<dbReference type="Pfam" id="PF13716">
    <property type="entry name" value="CRAL_TRIO_2"/>
    <property type="match status" value="1"/>
</dbReference>
<feature type="compositionally biased region" description="Polar residues" evidence="1">
    <location>
        <begin position="560"/>
        <end position="577"/>
    </location>
</feature>
<dbReference type="CDD" id="cd00170">
    <property type="entry name" value="SEC14"/>
    <property type="match status" value="1"/>
</dbReference>
<dbReference type="EMBL" id="QPFP01000001">
    <property type="protein sequence ID" value="TEB40120.1"/>
    <property type="molecule type" value="Genomic_DNA"/>
</dbReference>
<dbReference type="Proteomes" id="UP000298030">
    <property type="component" value="Unassembled WGS sequence"/>
</dbReference>
<dbReference type="GO" id="GO:0007264">
    <property type="term" value="P:small GTPase-mediated signal transduction"/>
    <property type="evidence" value="ECO:0007669"/>
    <property type="project" value="TreeGrafter"/>
</dbReference>
<dbReference type="InterPro" id="IPR000198">
    <property type="entry name" value="RhoGAP_dom"/>
</dbReference>
<dbReference type="GO" id="GO:0005737">
    <property type="term" value="C:cytoplasm"/>
    <property type="evidence" value="ECO:0007669"/>
    <property type="project" value="TreeGrafter"/>
</dbReference>
<dbReference type="AlphaFoldDB" id="A0A4Y7U114"/>
<gene>
    <name evidence="3" type="ORF">FA13DRAFT_1618653</name>
</gene>
<dbReference type="InterPro" id="IPR008936">
    <property type="entry name" value="Rho_GTPase_activation_prot"/>
</dbReference>
<dbReference type="Pfam" id="PF00620">
    <property type="entry name" value="RhoGAP"/>
    <property type="match status" value="1"/>
</dbReference>
<feature type="domain" description="Rho-GAP" evidence="2">
    <location>
        <begin position="231"/>
        <end position="445"/>
    </location>
</feature>
<comment type="caution">
    <text evidence="3">The sequence shown here is derived from an EMBL/GenBank/DDBJ whole genome shotgun (WGS) entry which is preliminary data.</text>
</comment>
<reference evidence="3 4" key="1">
    <citation type="journal article" date="2019" name="Nat. Ecol. Evol.">
        <title>Megaphylogeny resolves global patterns of mushroom evolution.</title>
        <authorList>
            <person name="Varga T."/>
            <person name="Krizsan K."/>
            <person name="Foldi C."/>
            <person name="Dima B."/>
            <person name="Sanchez-Garcia M."/>
            <person name="Sanchez-Ramirez S."/>
            <person name="Szollosi G.J."/>
            <person name="Szarkandi J.G."/>
            <person name="Papp V."/>
            <person name="Albert L."/>
            <person name="Andreopoulos W."/>
            <person name="Angelini C."/>
            <person name="Antonin V."/>
            <person name="Barry K.W."/>
            <person name="Bougher N.L."/>
            <person name="Buchanan P."/>
            <person name="Buyck B."/>
            <person name="Bense V."/>
            <person name="Catcheside P."/>
            <person name="Chovatia M."/>
            <person name="Cooper J."/>
            <person name="Damon W."/>
            <person name="Desjardin D."/>
            <person name="Finy P."/>
            <person name="Geml J."/>
            <person name="Haridas S."/>
            <person name="Hughes K."/>
            <person name="Justo A."/>
            <person name="Karasinski D."/>
            <person name="Kautmanova I."/>
            <person name="Kiss B."/>
            <person name="Kocsube S."/>
            <person name="Kotiranta H."/>
            <person name="LaButti K.M."/>
            <person name="Lechner B.E."/>
            <person name="Liimatainen K."/>
            <person name="Lipzen A."/>
            <person name="Lukacs Z."/>
            <person name="Mihaltcheva S."/>
            <person name="Morgado L.N."/>
            <person name="Niskanen T."/>
            <person name="Noordeloos M.E."/>
            <person name="Ohm R.A."/>
            <person name="Ortiz-Santana B."/>
            <person name="Ovrebo C."/>
            <person name="Racz N."/>
            <person name="Riley R."/>
            <person name="Savchenko A."/>
            <person name="Shiryaev A."/>
            <person name="Soop K."/>
            <person name="Spirin V."/>
            <person name="Szebenyi C."/>
            <person name="Tomsovsky M."/>
            <person name="Tulloss R.E."/>
            <person name="Uehling J."/>
            <person name="Grigoriev I.V."/>
            <person name="Vagvolgyi C."/>
            <person name="Papp T."/>
            <person name="Martin F.M."/>
            <person name="Miettinen O."/>
            <person name="Hibbett D.S."/>
            <person name="Nagy L.G."/>
        </authorList>
    </citation>
    <scope>NUCLEOTIDE SEQUENCE [LARGE SCALE GENOMIC DNA]</scope>
    <source>
        <strain evidence="3 4">FP101781</strain>
    </source>
</reference>
<feature type="region of interest" description="Disordered" evidence="1">
    <location>
        <begin position="452"/>
        <end position="586"/>
    </location>
</feature>
<dbReference type="PANTHER" id="PTHR45808:SF2">
    <property type="entry name" value="RHO GTPASE-ACTIVATING PROTEIN 68F"/>
    <property type="match status" value="1"/>
</dbReference>
<feature type="compositionally biased region" description="Acidic residues" evidence="1">
    <location>
        <begin position="495"/>
        <end position="505"/>
    </location>
</feature>
<evidence type="ECO:0000313" key="3">
    <source>
        <dbReference type="EMBL" id="TEB40120.1"/>
    </source>
</evidence>
<keyword evidence="4" id="KW-1185">Reference proteome</keyword>
<evidence type="ECO:0000256" key="1">
    <source>
        <dbReference type="SAM" id="MobiDB-lite"/>
    </source>
</evidence>
<feature type="compositionally biased region" description="Low complexity" evidence="1">
    <location>
        <begin position="456"/>
        <end position="485"/>
    </location>
</feature>
<organism evidence="3 4">
    <name type="scientific">Coprinellus micaceus</name>
    <name type="common">Glistening ink-cap mushroom</name>
    <name type="synonym">Coprinus micaceus</name>
    <dbReference type="NCBI Taxonomy" id="71717"/>
    <lineage>
        <taxon>Eukaryota</taxon>
        <taxon>Fungi</taxon>
        <taxon>Dikarya</taxon>
        <taxon>Basidiomycota</taxon>
        <taxon>Agaricomycotina</taxon>
        <taxon>Agaricomycetes</taxon>
        <taxon>Agaricomycetidae</taxon>
        <taxon>Agaricales</taxon>
        <taxon>Agaricineae</taxon>
        <taxon>Psathyrellaceae</taxon>
        <taxon>Coprinellus</taxon>
    </lineage>
</organism>
<dbReference type="OrthoDB" id="19923at2759"/>
<dbReference type="Gene3D" id="1.10.555.10">
    <property type="entry name" value="Rho GTPase activation protein"/>
    <property type="match status" value="1"/>
</dbReference>
<protein>
    <submittedName>
        <fullName evidence="3">RhoGAP-domain-containing protein</fullName>
    </submittedName>
</protein>
<dbReference type="SUPFAM" id="SSF48350">
    <property type="entry name" value="GTPase activation domain, GAP"/>
    <property type="match status" value="1"/>
</dbReference>
<dbReference type="CDD" id="cd00159">
    <property type="entry name" value="RhoGAP"/>
    <property type="match status" value="1"/>
</dbReference>
<proteinExistence type="predicted"/>
<name>A0A4Y7U114_COPMI</name>
<dbReference type="InterPro" id="IPR001251">
    <property type="entry name" value="CRAL-TRIO_dom"/>
</dbReference>
<dbReference type="PROSITE" id="PS50238">
    <property type="entry name" value="RHOGAP"/>
    <property type="match status" value="1"/>
</dbReference>
<dbReference type="GO" id="GO:0005096">
    <property type="term" value="F:GTPase activator activity"/>
    <property type="evidence" value="ECO:0007669"/>
    <property type="project" value="TreeGrafter"/>
</dbReference>
<evidence type="ECO:0000259" key="2">
    <source>
        <dbReference type="PROSITE" id="PS50238"/>
    </source>
</evidence>
<dbReference type="PANTHER" id="PTHR45808">
    <property type="entry name" value="RHO GTPASE-ACTIVATING PROTEIN 68F"/>
    <property type="match status" value="1"/>
</dbReference>
<dbReference type="Gene3D" id="3.40.525.10">
    <property type="entry name" value="CRAL-TRIO lipid binding domain"/>
    <property type="match status" value="1"/>
</dbReference>
<dbReference type="SUPFAM" id="SSF52087">
    <property type="entry name" value="CRAL/TRIO domain"/>
    <property type="match status" value="1"/>
</dbReference>